<dbReference type="GO" id="GO:0030435">
    <property type="term" value="P:sporulation resulting in formation of a cellular spore"/>
    <property type="evidence" value="ECO:0007669"/>
    <property type="project" value="UniProtKB-UniRule"/>
</dbReference>
<feature type="domain" description="Response regulatory" evidence="17">
    <location>
        <begin position="6"/>
        <end position="125"/>
    </location>
</feature>
<dbReference type="InterPro" id="IPR016032">
    <property type="entry name" value="Sig_transdc_resp-reg_C-effctor"/>
</dbReference>
<keyword evidence="5 16" id="KW-0597">Phosphoprotein</keyword>
<dbReference type="RefSeq" id="WP_005488656.1">
    <property type="nucleotide sequence ID" value="NZ_CAUI01000015.1"/>
</dbReference>
<dbReference type="eggNOG" id="COG0745">
    <property type="taxonomic scope" value="Bacteria"/>
</dbReference>
<dbReference type="FunCoup" id="M5E149">
    <property type="interactions" value="66"/>
</dbReference>
<dbReference type="Gene3D" id="3.40.50.2300">
    <property type="match status" value="1"/>
</dbReference>
<evidence type="ECO:0000256" key="2">
    <source>
        <dbReference type="ARBA" id="ARBA00018672"/>
    </source>
</evidence>
<accession>M5E149</accession>
<dbReference type="PROSITE" id="PS50110">
    <property type="entry name" value="RESPONSE_REGULATORY"/>
    <property type="match status" value="1"/>
</dbReference>
<evidence type="ECO:0000256" key="9">
    <source>
        <dbReference type="ARBA" id="ARBA00023015"/>
    </source>
</evidence>
<dbReference type="Proteomes" id="UP000012063">
    <property type="component" value="Unassembled WGS sequence"/>
</dbReference>
<dbReference type="InterPro" id="IPR011006">
    <property type="entry name" value="CheY-like_superfamily"/>
</dbReference>
<dbReference type="GO" id="GO:0003700">
    <property type="term" value="F:DNA-binding transcription factor activity"/>
    <property type="evidence" value="ECO:0007669"/>
    <property type="project" value="InterPro"/>
</dbReference>
<dbReference type="Pfam" id="PF00072">
    <property type="entry name" value="Response_reg"/>
    <property type="match status" value="1"/>
</dbReference>
<dbReference type="PANTHER" id="PTHR44591:SF3">
    <property type="entry name" value="RESPONSE REGULATORY DOMAIN-CONTAINING PROTEIN"/>
    <property type="match status" value="1"/>
</dbReference>
<dbReference type="GO" id="GO:0042173">
    <property type="term" value="P:regulation of sporulation resulting in formation of a cellular spore"/>
    <property type="evidence" value="ECO:0007669"/>
    <property type="project" value="InterPro"/>
</dbReference>
<feature type="modified residue" description="4-aspartylphosphate" evidence="16">
    <location>
        <position position="58"/>
    </location>
</feature>
<evidence type="ECO:0000256" key="15">
    <source>
        <dbReference type="PIRSR" id="PIRSR002937-1"/>
    </source>
</evidence>
<comment type="subcellular location">
    <subcellularLocation>
        <location evidence="1 14">Cytoplasm</location>
    </subcellularLocation>
</comment>
<dbReference type="InterPro" id="IPR001789">
    <property type="entry name" value="Sig_transdc_resp-reg_receiver"/>
</dbReference>
<evidence type="ECO:0000256" key="5">
    <source>
        <dbReference type="ARBA" id="ARBA00022553"/>
    </source>
</evidence>
<keyword evidence="6 14" id="KW-0106">Calcium</keyword>
<reference evidence="19" key="1">
    <citation type="journal article" date="2013" name="Genome Announc.">
        <title>Genome Sequence of Halanaerobium saccharolyticum subsp. saccharolyticum Strain DSM 6643T, a Halophilic Hydrogen-Producing Bacterium.</title>
        <authorList>
            <person name="Kivisto A."/>
            <person name="Larjo A."/>
            <person name="Ciranna A."/>
            <person name="Santala V."/>
            <person name="Roos C."/>
            <person name="Karp M."/>
        </authorList>
    </citation>
    <scope>NUCLEOTIDE SEQUENCE [LARGE SCALE GENOMIC DNA]</scope>
    <source>
        <strain evidence="19">DSM 6643</strain>
    </source>
</reference>
<name>M5E149_9FIRM</name>
<evidence type="ECO:0000256" key="13">
    <source>
        <dbReference type="ARBA" id="ARBA00024867"/>
    </source>
</evidence>
<dbReference type="InParanoid" id="M5E149"/>
<dbReference type="STRING" id="1293054.HSACCH_01237"/>
<evidence type="ECO:0000256" key="7">
    <source>
        <dbReference type="ARBA" id="ARBA00022969"/>
    </source>
</evidence>
<evidence type="ECO:0000256" key="4">
    <source>
        <dbReference type="ARBA" id="ARBA00022491"/>
    </source>
</evidence>
<dbReference type="InterPro" id="IPR050595">
    <property type="entry name" value="Bact_response_regulator"/>
</dbReference>
<dbReference type="NCBIfam" id="TIGR02875">
    <property type="entry name" value="spore_0_A"/>
    <property type="match status" value="1"/>
</dbReference>
<evidence type="ECO:0000313" key="19">
    <source>
        <dbReference type="Proteomes" id="UP000012063"/>
    </source>
</evidence>
<keyword evidence="7 14" id="KW-0749">Sporulation</keyword>
<evidence type="ECO:0000259" key="17">
    <source>
        <dbReference type="PROSITE" id="PS50110"/>
    </source>
</evidence>
<comment type="cofactor">
    <cofactor evidence="14 15">
        <name>Ca(2+)</name>
        <dbReference type="ChEBI" id="CHEBI:29108"/>
    </cofactor>
    <text evidence="14 15">Binds 1 Ca(2+) ion per subunit.</text>
</comment>
<dbReference type="PIRSF" id="PIRSF002937">
    <property type="entry name" value="Res_reg_Spo0A"/>
    <property type="match status" value="1"/>
</dbReference>
<evidence type="ECO:0000256" key="3">
    <source>
        <dbReference type="ARBA" id="ARBA00022490"/>
    </source>
</evidence>
<dbReference type="GO" id="GO:0005509">
    <property type="term" value="F:calcium ion binding"/>
    <property type="evidence" value="ECO:0007669"/>
    <property type="project" value="UniProtKB-UniRule"/>
</dbReference>
<keyword evidence="12 14" id="KW-0804">Transcription</keyword>
<evidence type="ECO:0000256" key="16">
    <source>
        <dbReference type="PROSITE-ProRule" id="PRU00169"/>
    </source>
</evidence>
<dbReference type="InterPro" id="IPR012052">
    <property type="entry name" value="Spore_0_A"/>
</dbReference>
<keyword evidence="8 14" id="KW-0902">Two-component regulatory system</keyword>
<evidence type="ECO:0000256" key="6">
    <source>
        <dbReference type="ARBA" id="ARBA00022837"/>
    </source>
</evidence>
<dbReference type="SUPFAM" id="SSF52172">
    <property type="entry name" value="CheY-like"/>
    <property type="match status" value="1"/>
</dbReference>
<feature type="binding site" evidence="15">
    <location>
        <position position="11"/>
    </location>
    <ligand>
        <name>Ca(2+)</name>
        <dbReference type="ChEBI" id="CHEBI:29108"/>
    </ligand>
</feature>
<dbReference type="PANTHER" id="PTHR44591">
    <property type="entry name" value="STRESS RESPONSE REGULATOR PROTEIN 1"/>
    <property type="match status" value="1"/>
</dbReference>
<dbReference type="GO" id="GO:0003677">
    <property type="term" value="F:DNA binding"/>
    <property type="evidence" value="ECO:0007669"/>
    <property type="project" value="UniProtKB-KW"/>
</dbReference>
<protein>
    <recommendedName>
        <fullName evidence="2 14">Stage 0 sporulation protein A homolog</fullName>
    </recommendedName>
</protein>
<evidence type="ECO:0000256" key="12">
    <source>
        <dbReference type="ARBA" id="ARBA00023163"/>
    </source>
</evidence>
<keyword evidence="3 14" id="KW-0963">Cytoplasm</keyword>
<dbReference type="GO" id="GO:0051606">
    <property type="term" value="P:detection of stimulus"/>
    <property type="evidence" value="ECO:0007669"/>
    <property type="project" value="UniProtKB-UniRule"/>
</dbReference>
<evidence type="ECO:0000256" key="1">
    <source>
        <dbReference type="ARBA" id="ARBA00004496"/>
    </source>
</evidence>
<dbReference type="Gene3D" id="1.10.10.10">
    <property type="entry name" value="Winged helix-like DNA-binding domain superfamily/Winged helix DNA-binding domain"/>
    <property type="match status" value="1"/>
</dbReference>
<comment type="caution">
    <text evidence="18">The sequence shown here is derived from an EMBL/GenBank/DDBJ whole genome shotgun (WGS) entry which is preliminary data.</text>
</comment>
<keyword evidence="19" id="KW-1185">Reference proteome</keyword>
<feature type="binding site" evidence="15">
    <location>
        <position position="58"/>
    </location>
    <ligand>
        <name>Ca(2+)</name>
        <dbReference type="ChEBI" id="CHEBI:29108"/>
    </ligand>
</feature>
<evidence type="ECO:0000256" key="8">
    <source>
        <dbReference type="ARBA" id="ARBA00023012"/>
    </source>
</evidence>
<organism evidence="18 19">
    <name type="scientific">Halanaerobium saccharolyticum subsp. saccharolyticum DSM 6643</name>
    <dbReference type="NCBI Taxonomy" id="1293054"/>
    <lineage>
        <taxon>Bacteria</taxon>
        <taxon>Bacillati</taxon>
        <taxon>Bacillota</taxon>
        <taxon>Clostridia</taxon>
        <taxon>Halanaerobiales</taxon>
        <taxon>Halanaerobiaceae</taxon>
        <taxon>Halanaerobium</taxon>
    </lineage>
</organism>
<keyword evidence="9 14" id="KW-0805">Transcription regulation</keyword>
<comment type="function">
    <text evidence="13 14">May play the central regulatory role in sporulation. It may be an element of the effector pathway responsible for the activation of sporulation genes in response to nutritional stress. Spo0A may act in concert with spo0H (a sigma factor) to control the expression of some genes that are critical to the sporulation process.</text>
</comment>
<dbReference type="SUPFAM" id="SSF46894">
    <property type="entry name" value="C-terminal effector domain of the bipartite response regulators"/>
    <property type="match status" value="1"/>
</dbReference>
<dbReference type="InterPro" id="IPR036388">
    <property type="entry name" value="WH-like_DNA-bd_sf"/>
</dbReference>
<keyword evidence="10 14" id="KW-0238">DNA-binding</keyword>
<feature type="binding site" evidence="15">
    <location>
        <position position="12"/>
    </location>
    <ligand>
        <name>Ca(2+)</name>
        <dbReference type="ChEBI" id="CHEBI:29108"/>
    </ligand>
</feature>
<dbReference type="EMBL" id="CAUI01000015">
    <property type="protein sequence ID" value="CCU79325.1"/>
    <property type="molecule type" value="Genomic_DNA"/>
</dbReference>
<proteinExistence type="predicted"/>
<sequence>MSDSVDILLVDDNEEFCQLLAEFFEINNGFNVVEVLNNGLQVVEYLEENDQPDLLILDIIMPHLDGIGVLEELNSRNLIQDMKIIALTALGHDKIMKNIFELGAHYYIMKPFDLDKLVDRINLLMNSESEEPSQDIYLKNIKMETEEENFTPYITDIIHELGVPAHIKGYRYIRHAVELVIKDMDLLGAVTKELYPQVSEKFDSTPSRVERAIRHAIDVAWKRGNQKALKKYFKNNLNDNSKPTNSQFIARIADEIMVELKVS</sequence>
<evidence type="ECO:0000256" key="14">
    <source>
        <dbReference type="PIRNR" id="PIRNR002937"/>
    </source>
</evidence>
<dbReference type="GO" id="GO:0005737">
    <property type="term" value="C:cytoplasm"/>
    <property type="evidence" value="ECO:0007669"/>
    <property type="project" value="UniProtKB-SubCell"/>
</dbReference>
<evidence type="ECO:0000256" key="11">
    <source>
        <dbReference type="ARBA" id="ARBA00023159"/>
    </source>
</evidence>
<evidence type="ECO:0000313" key="18">
    <source>
        <dbReference type="EMBL" id="CCU79325.1"/>
    </source>
</evidence>
<gene>
    <name evidence="18" type="ORF">HSACCH_01237</name>
</gene>
<keyword evidence="14 15" id="KW-0479">Metal-binding</keyword>
<dbReference type="AlphaFoldDB" id="M5E149"/>
<dbReference type="GO" id="GO:0000160">
    <property type="term" value="P:phosphorelay signal transduction system"/>
    <property type="evidence" value="ECO:0007669"/>
    <property type="project" value="UniProtKB-UniRule"/>
</dbReference>
<keyword evidence="4 14" id="KW-0678">Repressor</keyword>
<keyword evidence="11 14" id="KW-0010">Activator</keyword>
<dbReference type="Pfam" id="PF08769">
    <property type="entry name" value="Spo0A_C"/>
    <property type="match status" value="1"/>
</dbReference>
<evidence type="ECO:0000256" key="10">
    <source>
        <dbReference type="ARBA" id="ARBA00023125"/>
    </source>
</evidence>
<dbReference type="InterPro" id="IPR014879">
    <property type="entry name" value="Spo0A_C"/>
</dbReference>
<dbReference type="SMART" id="SM00448">
    <property type="entry name" value="REC"/>
    <property type="match status" value="1"/>
</dbReference>